<accession>A0A9D6V2W4</accession>
<keyword evidence="4" id="KW-1133">Transmembrane helix</keyword>
<feature type="transmembrane region" description="Helical" evidence="4">
    <location>
        <begin position="6"/>
        <end position="23"/>
    </location>
</feature>
<dbReference type="Pfam" id="PF25954">
    <property type="entry name" value="Beta-barrel_RND_2"/>
    <property type="match status" value="1"/>
</dbReference>
<evidence type="ECO:0000259" key="8">
    <source>
        <dbReference type="Pfam" id="PF25967"/>
    </source>
</evidence>
<sequence>MTTKKILTAAIAVVGLIIVLMWSQGGFHSKVPGGRTASEAGKSGAPKTVKAELIRTAGQVTVSGTVVSKETARIAAKVQGYVVELNVDAGDKVKKGQALLRIDSKEMQERESQAKAFLESARADLVKARNDFERYKILFEKESISKKDYDDVSARYQTAQAADLRAQAFLDEAATMLSYATVTAPFDGIIGERDVNLGDLAAPGRALFSIYAPSTVELVAPVGEQYSPFLPAGAPVEVAVPSLGLKQASSIREVVPIRDEKTRTITVKAPFSEAPGLVPGLYGTLSFDTRTSEVIVVPLSAISSVGQLESARVLEDGQIKTRHVKTGRKLDDRVEILSGLTEGEQVVVE</sequence>
<comment type="subcellular location">
    <subcellularLocation>
        <location evidence="1">Cell envelope</location>
    </subcellularLocation>
</comment>
<dbReference type="InterPro" id="IPR058625">
    <property type="entry name" value="MdtA-like_BSH"/>
</dbReference>
<dbReference type="Pfam" id="PF25917">
    <property type="entry name" value="BSH_RND"/>
    <property type="match status" value="1"/>
</dbReference>
<organism evidence="9 10">
    <name type="scientific">Desulfomonile tiedjei</name>
    <dbReference type="NCBI Taxonomy" id="2358"/>
    <lineage>
        <taxon>Bacteria</taxon>
        <taxon>Pseudomonadati</taxon>
        <taxon>Thermodesulfobacteriota</taxon>
        <taxon>Desulfomonilia</taxon>
        <taxon>Desulfomonilales</taxon>
        <taxon>Desulfomonilaceae</taxon>
        <taxon>Desulfomonile</taxon>
    </lineage>
</organism>
<name>A0A9D6V2W4_9BACT</name>
<comment type="caution">
    <text evidence="9">The sequence shown here is derived from an EMBL/GenBank/DDBJ whole genome shotgun (WGS) entry which is preliminary data.</text>
</comment>
<dbReference type="SUPFAM" id="SSF111369">
    <property type="entry name" value="HlyD-like secretion proteins"/>
    <property type="match status" value="1"/>
</dbReference>
<gene>
    <name evidence="9" type="ORF">HY912_09675</name>
</gene>
<dbReference type="Pfam" id="PF25876">
    <property type="entry name" value="HH_MFP_RND"/>
    <property type="match status" value="1"/>
</dbReference>
<dbReference type="Gene3D" id="2.40.420.20">
    <property type="match status" value="1"/>
</dbReference>
<evidence type="ECO:0000259" key="6">
    <source>
        <dbReference type="Pfam" id="PF25917"/>
    </source>
</evidence>
<dbReference type="Gene3D" id="2.40.30.170">
    <property type="match status" value="1"/>
</dbReference>
<dbReference type="InterPro" id="IPR006143">
    <property type="entry name" value="RND_pump_MFP"/>
</dbReference>
<dbReference type="Proteomes" id="UP000807825">
    <property type="component" value="Unassembled WGS sequence"/>
</dbReference>
<evidence type="ECO:0000256" key="4">
    <source>
        <dbReference type="SAM" id="Phobius"/>
    </source>
</evidence>
<keyword evidence="4" id="KW-0472">Membrane</keyword>
<feature type="domain" description="CusB-like beta-barrel" evidence="7">
    <location>
        <begin position="218"/>
        <end position="289"/>
    </location>
</feature>
<feature type="domain" description="Multidrug resistance protein MdtA-like C-terminal permuted SH3" evidence="8">
    <location>
        <begin position="294"/>
        <end position="349"/>
    </location>
</feature>
<evidence type="ECO:0000313" key="9">
    <source>
        <dbReference type="EMBL" id="MBI5249753.1"/>
    </source>
</evidence>
<evidence type="ECO:0000259" key="5">
    <source>
        <dbReference type="Pfam" id="PF25876"/>
    </source>
</evidence>
<evidence type="ECO:0000256" key="3">
    <source>
        <dbReference type="ARBA" id="ARBA00022448"/>
    </source>
</evidence>
<dbReference type="GO" id="GO:1990281">
    <property type="term" value="C:efflux pump complex"/>
    <property type="evidence" value="ECO:0007669"/>
    <property type="project" value="TreeGrafter"/>
</dbReference>
<dbReference type="Pfam" id="PF25967">
    <property type="entry name" value="RND-MFP_C"/>
    <property type="match status" value="1"/>
</dbReference>
<dbReference type="EMBL" id="JACRDE010000261">
    <property type="protein sequence ID" value="MBI5249753.1"/>
    <property type="molecule type" value="Genomic_DNA"/>
</dbReference>
<dbReference type="PANTHER" id="PTHR30469">
    <property type="entry name" value="MULTIDRUG RESISTANCE PROTEIN MDTA"/>
    <property type="match status" value="1"/>
</dbReference>
<dbReference type="PANTHER" id="PTHR30469:SF15">
    <property type="entry name" value="HLYD FAMILY OF SECRETION PROTEINS"/>
    <property type="match status" value="1"/>
</dbReference>
<dbReference type="InterPro" id="IPR058624">
    <property type="entry name" value="MdtA-like_HH"/>
</dbReference>
<feature type="domain" description="Multidrug resistance protein MdtA-like barrel-sandwich hybrid" evidence="6">
    <location>
        <begin position="70"/>
        <end position="208"/>
    </location>
</feature>
<evidence type="ECO:0000313" key="10">
    <source>
        <dbReference type="Proteomes" id="UP000807825"/>
    </source>
</evidence>
<dbReference type="InterPro" id="IPR058792">
    <property type="entry name" value="Beta-barrel_RND_2"/>
</dbReference>
<reference evidence="9" key="1">
    <citation type="submission" date="2020-07" db="EMBL/GenBank/DDBJ databases">
        <title>Huge and variable diversity of episymbiotic CPR bacteria and DPANN archaea in groundwater ecosystems.</title>
        <authorList>
            <person name="He C.Y."/>
            <person name="Keren R."/>
            <person name="Whittaker M."/>
            <person name="Farag I.F."/>
            <person name="Doudna J."/>
            <person name="Cate J.H.D."/>
            <person name="Banfield J.F."/>
        </authorList>
    </citation>
    <scope>NUCLEOTIDE SEQUENCE</scope>
    <source>
        <strain evidence="9">NC_groundwater_1664_Pr3_B-0.1um_52_9</strain>
    </source>
</reference>
<dbReference type="AlphaFoldDB" id="A0A9D6V2W4"/>
<dbReference type="NCBIfam" id="TIGR01730">
    <property type="entry name" value="RND_mfp"/>
    <property type="match status" value="1"/>
</dbReference>
<dbReference type="Gene3D" id="2.40.50.100">
    <property type="match status" value="1"/>
</dbReference>
<dbReference type="GO" id="GO:0015562">
    <property type="term" value="F:efflux transmembrane transporter activity"/>
    <property type="evidence" value="ECO:0007669"/>
    <property type="project" value="TreeGrafter"/>
</dbReference>
<evidence type="ECO:0000256" key="2">
    <source>
        <dbReference type="ARBA" id="ARBA00009477"/>
    </source>
</evidence>
<evidence type="ECO:0000256" key="1">
    <source>
        <dbReference type="ARBA" id="ARBA00004196"/>
    </source>
</evidence>
<dbReference type="InterPro" id="IPR058627">
    <property type="entry name" value="MdtA-like_C"/>
</dbReference>
<protein>
    <submittedName>
        <fullName evidence="9">Efflux RND transporter periplasmic adaptor subunit</fullName>
    </submittedName>
</protein>
<keyword evidence="4" id="KW-0812">Transmembrane</keyword>
<comment type="similarity">
    <text evidence="2">Belongs to the membrane fusion protein (MFP) (TC 8.A.1) family.</text>
</comment>
<proteinExistence type="inferred from homology"/>
<feature type="domain" description="Multidrug resistance protein MdtA-like alpha-helical hairpin" evidence="5">
    <location>
        <begin position="112"/>
        <end position="180"/>
    </location>
</feature>
<keyword evidence="3" id="KW-0813">Transport</keyword>
<dbReference type="Gene3D" id="1.10.287.470">
    <property type="entry name" value="Helix hairpin bin"/>
    <property type="match status" value="1"/>
</dbReference>
<evidence type="ECO:0000259" key="7">
    <source>
        <dbReference type="Pfam" id="PF25954"/>
    </source>
</evidence>